<feature type="domain" description="Kinase D-interacting substrate of 220 kDa-like SAM" evidence="18">
    <location>
        <begin position="1161"/>
        <end position="1246"/>
    </location>
</feature>
<feature type="repeat" description="ANK" evidence="14">
    <location>
        <begin position="178"/>
        <end position="210"/>
    </location>
</feature>
<keyword evidence="5" id="KW-0677">Repeat</keyword>
<dbReference type="PANTHER" id="PTHR24116">
    <property type="entry name" value="KINASE D-INTERACTING SUBSTRATE OF 220 KDA"/>
    <property type="match status" value="1"/>
</dbReference>
<feature type="repeat" description="ANK" evidence="14">
    <location>
        <begin position="78"/>
        <end position="110"/>
    </location>
</feature>
<evidence type="ECO:0000256" key="8">
    <source>
        <dbReference type="ARBA" id="ARBA00022989"/>
    </source>
</evidence>
<dbReference type="Pfam" id="PF00023">
    <property type="entry name" value="Ank"/>
    <property type="match status" value="1"/>
</dbReference>
<evidence type="ECO:0000256" key="5">
    <source>
        <dbReference type="ARBA" id="ARBA00022737"/>
    </source>
</evidence>
<dbReference type="Pfam" id="PF07693">
    <property type="entry name" value="KAP_NTPase"/>
    <property type="match status" value="1"/>
</dbReference>
<organism evidence="19 20">
    <name type="scientific">Amphiprion percula</name>
    <name type="common">Orange clownfish</name>
    <name type="synonym">Lutjanus percula</name>
    <dbReference type="NCBI Taxonomy" id="161767"/>
    <lineage>
        <taxon>Eukaryota</taxon>
        <taxon>Metazoa</taxon>
        <taxon>Chordata</taxon>
        <taxon>Craniata</taxon>
        <taxon>Vertebrata</taxon>
        <taxon>Euteleostomi</taxon>
        <taxon>Actinopterygii</taxon>
        <taxon>Neopterygii</taxon>
        <taxon>Teleostei</taxon>
        <taxon>Neoteleostei</taxon>
        <taxon>Acanthomorphata</taxon>
        <taxon>Ovalentaria</taxon>
        <taxon>Pomacentridae</taxon>
        <taxon>Amphiprion</taxon>
    </lineage>
</organism>
<evidence type="ECO:0000256" key="16">
    <source>
        <dbReference type="SAM" id="Phobius"/>
    </source>
</evidence>
<feature type="transmembrane region" description="Helical" evidence="16">
    <location>
        <begin position="534"/>
        <end position="555"/>
    </location>
</feature>
<feature type="compositionally biased region" description="Basic and acidic residues" evidence="15">
    <location>
        <begin position="1498"/>
        <end position="1514"/>
    </location>
</feature>
<feature type="compositionally biased region" description="Polar residues" evidence="15">
    <location>
        <begin position="1515"/>
        <end position="1528"/>
    </location>
</feature>
<feature type="transmembrane region" description="Helical" evidence="16">
    <location>
        <begin position="506"/>
        <end position="527"/>
    </location>
</feature>
<evidence type="ECO:0000256" key="12">
    <source>
        <dbReference type="ARBA" id="ARBA00073526"/>
    </source>
</evidence>
<reference evidence="19" key="2">
    <citation type="submission" date="2025-08" db="UniProtKB">
        <authorList>
            <consortium name="Ensembl"/>
        </authorList>
    </citation>
    <scope>IDENTIFICATION</scope>
</reference>
<feature type="domain" description="KAP NTPase" evidence="17">
    <location>
        <begin position="449"/>
        <end position="960"/>
    </location>
</feature>
<keyword evidence="6" id="KW-0967">Endosome</keyword>
<dbReference type="InterPro" id="IPR036770">
    <property type="entry name" value="Ankyrin_rpt-contain_sf"/>
</dbReference>
<feature type="compositionally biased region" description="Low complexity" evidence="15">
    <location>
        <begin position="1628"/>
        <end position="1664"/>
    </location>
</feature>
<dbReference type="InterPro" id="IPR002110">
    <property type="entry name" value="Ankyrin_rpt"/>
</dbReference>
<sequence>MDTTTSIKMTTLAIQNLFSYVEEENLSALKAHLDRFKEVDGRSDNGQTPLMLAAEQGSLEIVQELIRRGANVNLDDVDCWSALISAAKEGHMDVVKELLENSAYIEHRDMGGWTALMWAAYKGRVEVTTLLLEHGANPNTTGQQYSVYPIIWAAGRGHADIVKLLLHNGAKVNCSDKYGTTPLIWASRKGHFDCVMYLLENGADVDQEGANSMTALIVAVKGGYTEVVKELLKRNPNVNMTDKDGNTALMIAAKEGYTEIVQDLLDAGTYVNIPDRSGDTVLIGAVRGGHVEIVRALLHKYADIDIRGQESKTALYWAVEKGNATMVRDILQCNPDTETCTKDGETPLIKATKMRNIEIVELLLDKGAKVSAVDKKGDTPLHIAIRGRSRRLAELLLRNPKDGRLLYRPNKAGETPYNIDCSHQKSILTQIFGARHLSPTETDGDMLGYDLYSSALADILSEPTMQPPICVGLYAQWGSGKSFLLKKLEDEMKTFAGQQIEPLFQFSWLVVFLSLLLCCSVAVILGFTVDPKLAMAVSLSLLALLYLFFVVVYFGGRREGDSWTWAWLLSTRLARHIGYLELLLKLMFVNPPELPEQSTRALPVRFLFTDYNRLSSVGGETSMAEMIATLSDACEREFGFLATRLFRVFKTEETQGKRKWKKTCCVPSFILFVLVLACLITGMALLAVFRVDSENRTVNAVLIAIGSVVGLALLLNCRTWWQVTDSVLNSQRKRLHSAANRMHKLKSEGFMKVLKHEVELMARMAKTIDGFTQHQTRLAVVIDGLDSCEQDKVLQMLDTVRVLFSKGPFISIFASDPHIIIKAINQNLNSVLRDSNINGHDYMRNIVHLPVFLNSRGLSSARKMCAAAPANGDTTNTEAGWHEELDRKLSQHSLGELTKFGSKTALNRRDTYRRRQVQRSVTRQMSFDLTKLMVTEDWFSDISPQTMRRLLNIVSVTGRLLRANQISFNWDRLASWINLTEQWPYRTSWLILYLEETDGVPDQATLKTIYERVSKNIPTTKDVEPLLEIDGDVRSFEVFLSSRTPVLTARDIRTFLPCTVNLDPKLREIIADVRAAREQMNMGGVTYPALPLQEAQPRPTSVYSQVSSTCSPSASFSGPFNQPAGGVVSPQPHSSYYSGMAGPQHPFYNRGSASVMSGTPAILLSSMTTESVCERVRQIEGIDQSMMGQYTATIRKANVNGRVLSQCNIDELKKEMSMNFGDWQLFRATVLDMRHIESQVLHEEVASEQGSVVGGHTEAGRRAVAPPHAGAANTDASPMYSFNLSFEELSNVGLEEAPRHGNMQWMGGPHRTASMTSLNSQESSNDISKLTDKQQAEYRDAYQEYIAQMAQLEMGGGVGEKPVQPQPGQFMTSSSDDKSKDSTEPDGRKFFNKRSGSKPAAENTEFASNGEALDPITEEDEKGDHGSSKSMLTRKTSAERVGLFQGAADLKLKAGGGLRYQKLTSDDEESEESDHAPLLKDGKKMVDPKLPGGSLALKGKDYLSDAMLDKKDSSDSGVRSNESSPNHSLQDEEADLSQLERANLIELDEESLARKRGLPSSLSGLQDPAVARMSICSEDQCSLLASSPEESWTSSKSYNLNRTPSNVTLNNNTNAQQGNRPRQPAEGSTSSSNPTSSSSTSDVILSPSSGTTGTTTTTTTRPGPNNENVRVVHLKRGLKPGDPPEICTVSSDTVTFGEERESIL</sequence>
<evidence type="ECO:0000256" key="13">
    <source>
        <dbReference type="ARBA" id="ARBA00077695"/>
    </source>
</evidence>
<feature type="compositionally biased region" description="Polar residues" evidence="15">
    <location>
        <begin position="1598"/>
        <end position="1620"/>
    </location>
</feature>
<dbReference type="GO" id="GO:0030165">
    <property type="term" value="F:PDZ domain binding"/>
    <property type="evidence" value="ECO:0007669"/>
    <property type="project" value="TreeGrafter"/>
</dbReference>
<feature type="compositionally biased region" description="Basic and acidic residues" evidence="15">
    <location>
        <begin position="1375"/>
        <end position="1389"/>
    </location>
</feature>
<evidence type="ECO:0000256" key="1">
    <source>
        <dbReference type="ARBA" id="ARBA00004141"/>
    </source>
</evidence>
<feature type="repeat" description="ANK" evidence="14">
    <location>
        <begin position="343"/>
        <end position="375"/>
    </location>
</feature>
<dbReference type="GO" id="GO:0005770">
    <property type="term" value="C:late endosome"/>
    <property type="evidence" value="ECO:0007669"/>
    <property type="project" value="UniProtKB-SubCell"/>
</dbReference>
<feature type="repeat" description="ANK" evidence="14">
    <location>
        <begin position="211"/>
        <end position="243"/>
    </location>
</feature>
<proteinExistence type="predicted"/>
<dbReference type="GeneTree" id="ENSGT00940000156714"/>
<feature type="repeat" description="ANK" evidence="14">
    <location>
        <begin position="244"/>
        <end position="276"/>
    </location>
</feature>
<evidence type="ECO:0000313" key="20">
    <source>
        <dbReference type="Proteomes" id="UP000265080"/>
    </source>
</evidence>
<feature type="repeat" description="ANK" evidence="14">
    <location>
        <begin position="376"/>
        <end position="399"/>
    </location>
</feature>
<protein>
    <recommendedName>
        <fullName evidence="12">Kinase D-interacting substrate of 220 kDa</fullName>
    </recommendedName>
    <alternativeName>
        <fullName evidence="13">Ankyrin repeat-rich membrane-spanning protein</fullName>
    </alternativeName>
</protein>
<feature type="repeat" description="ANK" evidence="14">
    <location>
        <begin position="45"/>
        <end position="77"/>
    </location>
</feature>
<feature type="repeat" description="ANK" evidence="14">
    <location>
        <begin position="111"/>
        <end position="143"/>
    </location>
</feature>
<dbReference type="InterPro" id="IPR052771">
    <property type="entry name" value="Neurotrophin_sig_adaptor"/>
</dbReference>
<accession>A0A3P8TNW7</accession>
<comment type="subcellular location">
    <subcellularLocation>
        <location evidence="2">Late endosome</location>
    </subcellularLocation>
    <subcellularLocation>
        <location evidence="1">Membrane</location>
        <topology evidence="1">Multi-pass membrane protein</topology>
    </subcellularLocation>
</comment>
<dbReference type="Proteomes" id="UP000265080">
    <property type="component" value="Chromosome 11"/>
</dbReference>
<evidence type="ECO:0000313" key="19">
    <source>
        <dbReference type="Ensembl" id="ENSAPEP00000026684.1"/>
    </source>
</evidence>
<feature type="transmembrane region" description="Helical" evidence="16">
    <location>
        <begin position="701"/>
        <end position="721"/>
    </location>
</feature>
<keyword evidence="10 16" id="KW-0472">Membrane</keyword>
<dbReference type="PROSITE" id="PS50088">
    <property type="entry name" value="ANK_REPEAT"/>
    <property type="match status" value="10"/>
</dbReference>
<dbReference type="GO" id="GO:0007399">
    <property type="term" value="P:nervous system development"/>
    <property type="evidence" value="ECO:0007669"/>
    <property type="project" value="UniProtKB-KW"/>
</dbReference>
<evidence type="ECO:0000259" key="18">
    <source>
        <dbReference type="Pfam" id="PF23307"/>
    </source>
</evidence>
<dbReference type="OMA" id="INHNMHS"/>
<dbReference type="Gene3D" id="1.25.40.20">
    <property type="entry name" value="Ankyrin repeat-containing domain"/>
    <property type="match status" value="4"/>
</dbReference>
<dbReference type="SMART" id="SM00248">
    <property type="entry name" value="ANK"/>
    <property type="match status" value="11"/>
</dbReference>
<dbReference type="Pfam" id="PF23307">
    <property type="entry name" value="SAM_KIDINS220"/>
    <property type="match status" value="1"/>
</dbReference>
<evidence type="ECO:0000256" key="11">
    <source>
        <dbReference type="ARBA" id="ARBA00062178"/>
    </source>
</evidence>
<feature type="compositionally biased region" description="Basic and acidic residues" evidence="15">
    <location>
        <begin position="1473"/>
        <end position="1487"/>
    </location>
</feature>
<dbReference type="PRINTS" id="PR01415">
    <property type="entry name" value="ANKYRIN"/>
</dbReference>
<dbReference type="PROSITE" id="PS50297">
    <property type="entry name" value="ANK_REP_REGION"/>
    <property type="match status" value="9"/>
</dbReference>
<feature type="region of interest" description="Disordered" evidence="15">
    <location>
        <begin position="1356"/>
        <end position="1436"/>
    </location>
</feature>
<keyword evidence="9 14" id="KW-0040">ANK repeat</keyword>
<feature type="transmembrane region" description="Helical" evidence="16">
    <location>
        <begin position="669"/>
        <end position="689"/>
    </location>
</feature>
<evidence type="ECO:0000256" key="14">
    <source>
        <dbReference type="PROSITE-ProRule" id="PRU00023"/>
    </source>
</evidence>
<name>A0A3P8TNW7_AMPPE</name>
<evidence type="ECO:0000256" key="3">
    <source>
        <dbReference type="ARBA" id="ARBA00022553"/>
    </source>
</evidence>
<evidence type="ECO:0000256" key="10">
    <source>
        <dbReference type="ARBA" id="ARBA00023136"/>
    </source>
</evidence>
<keyword evidence="4 16" id="KW-0812">Transmembrane</keyword>
<feature type="region of interest" description="Disordered" evidence="15">
    <location>
        <begin position="1308"/>
        <end position="1330"/>
    </location>
</feature>
<evidence type="ECO:0000256" key="15">
    <source>
        <dbReference type="SAM" id="MobiDB-lite"/>
    </source>
</evidence>
<evidence type="ECO:0000256" key="9">
    <source>
        <dbReference type="ARBA" id="ARBA00023043"/>
    </source>
</evidence>
<dbReference type="InterPro" id="IPR057092">
    <property type="entry name" value="SAM_KIDINS220"/>
</dbReference>
<evidence type="ECO:0000256" key="7">
    <source>
        <dbReference type="ARBA" id="ARBA00022902"/>
    </source>
</evidence>
<evidence type="ECO:0000256" key="4">
    <source>
        <dbReference type="ARBA" id="ARBA00022692"/>
    </source>
</evidence>
<dbReference type="FunFam" id="1.10.150.50:FF:000044">
    <property type="entry name" value="kinase D-interacting substrate of 220 kDa isoform X1"/>
    <property type="match status" value="1"/>
</dbReference>
<dbReference type="GO" id="GO:0005829">
    <property type="term" value="C:cytosol"/>
    <property type="evidence" value="ECO:0007669"/>
    <property type="project" value="UniProtKB-ARBA"/>
</dbReference>
<keyword evidence="3" id="KW-0597">Phosphoprotein</keyword>
<evidence type="ECO:0000259" key="17">
    <source>
        <dbReference type="Pfam" id="PF07693"/>
    </source>
</evidence>
<evidence type="ECO:0000256" key="6">
    <source>
        <dbReference type="ARBA" id="ARBA00022753"/>
    </source>
</evidence>
<reference evidence="19" key="3">
    <citation type="submission" date="2025-09" db="UniProtKB">
        <authorList>
            <consortium name="Ensembl"/>
        </authorList>
    </citation>
    <scope>IDENTIFICATION</scope>
</reference>
<feature type="region of interest" description="Disordered" evidence="15">
    <location>
        <begin position="1590"/>
        <end position="1668"/>
    </location>
</feature>
<dbReference type="Ensembl" id="ENSAPET00000027398.1">
    <property type="protein sequence ID" value="ENSAPEP00000026684.1"/>
    <property type="gene ID" value="ENSAPEG00000018847.1"/>
</dbReference>
<evidence type="ECO:0000256" key="2">
    <source>
        <dbReference type="ARBA" id="ARBA00004603"/>
    </source>
</evidence>
<feature type="compositionally biased region" description="Polar residues" evidence="15">
    <location>
        <begin position="1313"/>
        <end position="1328"/>
    </location>
</feature>
<feature type="region of interest" description="Disordered" evidence="15">
    <location>
        <begin position="1462"/>
        <end position="1535"/>
    </location>
</feature>
<feature type="repeat" description="ANK" evidence="14">
    <location>
        <begin position="145"/>
        <end position="177"/>
    </location>
</feature>
<keyword evidence="20" id="KW-1185">Reference proteome</keyword>
<dbReference type="FunFam" id="1.25.40.20:FF:000030">
    <property type="entry name" value="Kinase D-interacting substrate of 220 kDa"/>
    <property type="match status" value="1"/>
</dbReference>
<dbReference type="InterPro" id="IPR011646">
    <property type="entry name" value="KAP_P-loop"/>
</dbReference>
<dbReference type="FunFam" id="1.25.40.20:FF:000195">
    <property type="entry name" value="Kinase D-interacting substrate of 220 kDa"/>
    <property type="match status" value="1"/>
</dbReference>
<keyword evidence="8 16" id="KW-1133">Transmembrane helix</keyword>
<comment type="subunit">
    <text evidence="11">Found in a complex, at least composed of KIDINS220, MAGI2, NTRK1 and RAPGEF2; the complex is mainly formed at late endosomes in a nerve growth factor (NGF)-dependent manner. Interacts with RAPGEF2; the interaction is strengthened after NGF stimulation. Isoform 2 interacts (via C-terminal domain) with MAGI2 isoform 1 (via PDZ domain). Interacts with NTRK1, NTRK2, NTRK3, ERKL and NGFR. Can form a ternary complex with NGFR and NTRK1 and this complex is affected by the expression levels of KIDINS220/ARMS. An increase in KIDINS220/ARMS expression leads to a decreased association of NGFR and NTRK1. Interacts (via PDZ-binding motif) with SNTA1 and SNTB2 (via PDZ domains). Interacts with EPHA4 and PRKD1.</text>
</comment>
<feature type="repeat" description="ANK" evidence="14">
    <location>
        <begin position="277"/>
        <end position="309"/>
    </location>
</feature>
<dbReference type="PANTHER" id="PTHR24116:SF2">
    <property type="entry name" value="KINASE D-INTERACTING SUBSTRATE OF 220 KDA B"/>
    <property type="match status" value="1"/>
</dbReference>
<reference evidence="19 20" key="1">
    <citation type="submission" date="2018-03" db="EMBL/GenBank/DDBJ databases">
        <title>Finding Nemo's genes: A chromosome-scale reference assembly of the genome of the orange clownfish Amphiprion percula.</title>
        <authorList>
            <person name="Lehmann R."/>
        </authorList>
    </citation>
    <scope>NUCLEOTIDE SEQUENCE</scope>
</reference>
<keyword evidence="7" id="KW-0524">Neurogenesis</keyword>
<dbReference type="GO" id="GO:0016020">
    <property type="term" value="C:membrane"/>
    <property type="evidence" value="ECO:0007669"/>
    <property type="project" value="UniProtKB-SubCell"/>
</dbReference>
<dbReference type="SUPFAM" id="SSF48403">
    <property type="entry name" value="Ankyrin repeat"/>
    <property type="match status" value="1"/>
</dbReference>
<dbReference type="GO" id="GO:0019887">
    <property type="term" value="F:protein kinase regulator activity"/>
    <property type="evidence" value="ECO:0007669"/>
    <property type="project" value="TreeGrafter"/>
</dbReference>
<dbReference type="Pfam" id="PF12796">
    <property type="entry name" value="Ank_2"/>
    <property type="match status" value="4"/>
</dbReference>